<dbReference type="KEGG" id="plyc:GXP70_08325"/>
<proteinExistence type="predicted"/>
<dbReference type="PANTHER" id="PTHR45138:SF9">
    <property type="entry name" value="DIGUANYLATE CYCLASE DGCM-RELATED"/>
    <property type="match status" value="1"/>
</dbReference>
<feature type="domain" description="GGDEF" evidence="2">
    <location>
        <begin position="96"/>
        <end position="229"/>
    </location>
</feature>
<dbReference type="InterPro" id="IPR050469">
    <property type="entry name" value="Diguanylate_Cyclase"/>
</dbReference>
<reference evidence="3 4" key="1">
    <citation type="submission" date="2020-01" db="EMBL/GenBank/DDBJ databases">
        <title>Paenibacillus sp. nov., isolated from tomato rhizosphere.</title>
        <authorList>
            <person name="Weon H.-Y."/>
            <person name="Lee S.A."/>
        </authorList>
    </citation>
    <scope>NUCLEOTIDE SEQUENCE [LARGE SCALE GENOMIC DNA]</scope>
    <source>
        <strain evidence="3 4">12200R-189</strain>
    </source>
</reference>
<keyword evidence="1" id="KW-1133">Transmembrane helix</keyword>
<dbReference type="Gene3D" id="3.30.70.270">
    <property type="match status" value="1"/>
</dbReference>
<dbReference type="NCBIfam" id="TIGR00254">
    <property type="entry name" value="GGDEF"/>
    <property type="match status" value="1"/>
</dbReference>
<accession>A0A6C0FS49</accession>
<keyword evidence="1" id="KW-0812">Transmembrane</keyword>
<evidence type="ECO:0000256" key="1">
    <source>
        <dbReference type="SAM" id="Phobius"/>
    </source>
</evidence>
<dbReference type="EMBL" id="CP048209">
    <property type="protein sequence ID" value="QHT59958.1"/>
    <property type="molecule type" value="Genomic_DNA"/>
</dbReference>
<dbReference type="FunFam" id="3.30.70.270:FF:000001">
    <property type="entry name" value="Diguanylate cyclase domain protein"/>
    <property type="match status" value="1"/>
</dbReference>
<dbReference type="PROSITE" id="PS50887">
    <property type="entry name" value="GGDEF"/>
    <property type="match status" value="1"/>
</dbReference>
<dbReference type="Proteomes" id="UP000476064">
    <property type="component" value="Chromosome"/>
</dbReference>
<gene>
    <name evidence="3" type="ORF">GXP70_08325</name>
</gene>
<name>A0A6C0FS49_9BACL</name>
<evidence type="ECO:0000313" key="3">
    <source>
        <dbReference type="EMBL" id="QHT59958.1"/>
    </source>
</evidence>
<keyword evidence="4" id="KW-1185">Reference proteome</keyword>
<evidence type="ECO:0000313" key="4">
    <source>
        <dbReference type="Proteomes" id="UP000476064"/>
    </source>
</evidence>
<dbReference type="CDD" id="cd01949">
    <property type="entry name" value="GGDEF"/>
    <property type="match status" value="1"/>
</dbReference>
<protein>
    <submittedName>
        <fullName evidence="3">GGDEF domain-containing protein</fullName>
    </submittedName>
</protein>
<dbReference type="RefSeq" id="WP_162356024.1">
    <property type="nucleotide sequence ID" value="NZ_CP048209.1"/>
</dbReference>
<sequence>MSTRGRWIASAAALGMTAAAAALCLLSSSRGHLLLPVQIGLAALAAVALPSAWLFGRSYDRIKVESTVDSLTGIYNRRFIETLFRKLLQQAHRKRKRMSVIMLDVNDFKEVNDRFGHQKGDMALAMIAETLRSCSDRGELVGRWGGDEFIMICPYADEKAVDRISSRIHEQLLGVSRRIGLRLSVAIGCAVFPDQGKDLSQLVNLADKKMYGDKHVCKTQETEPAALQA</sequence>
<dbReference type="InterPro" id="IPR029787">
    <property type="entry name" value="Nucleotide_cyclase"/>
</dbReference>
<dbReference type="InterPro" id="IPR043128">
    <property type="entry name" value="Rev_trsase/Diguanyl_cyclase"/>
</dbReference>
<keyword evidence="1" id="KW-0472">Membrane</keyword>
<dbReference type="Pfam" id="PF00990">
    <property type="entry name" value="GGDEF"/>
    <property type="match status" value="1"/>
</dbReference>
<dbReference type="SUPFAM" id="SSF55073">
    <property type="entry name" value="Nucleotide cyclase"/>
    <property type="match status" value="1"/>
</dbReference>
<evidence type="ECO:0000259" key="2">
    <source>
        <dbReference type="PROSITE" id="PS50887"/>
    </source>
</evidence>
<dbReference type="PANTHER" id="PTHR45138">
    <property type="entry name" value="REGULATORY COMPONENTS OF SENSORY TRANSDUCTION SYSTEM"/>
    <property type="match status" value="1"/>
</dbReference>
<feature type="transmembrane region" description="Helical" evidence="1">
    <location>
        <begin position="34"/>
        <end position="55"/>
    </location>
</feature>
<organism evidence="3 4">
    <name type="scientific">Paenibacillus lycopersici</name>
    <dbReference type="NCBI Taxonomy" id="2704462"/>
    <lineage>
        <taxon>Bacteria</taxon>
        <taxon>Bacillati</taxon>
        <taxon>Bacillota</taxon>
        <taxon>Bacilli</taxon>
        <taxon>Bacillales</taxon>
        <taxon>Paenibacillaceae</taxon>
        <taxon>Paenibacillus</taxon>
    </lineage>
</organism>
<dbReference type="AlphaFoldDB" id="A0A6C0FS49"/>
<dbReference type="InterPro" id="IPR000160">
    <property type="entry name" value="GGDEF_dom"/>
</dbReference>
<dbReference type="GO" id="GO:0052621">
    <property type="term" value="F:diguanylate cyclase activity"/>
    <property type="evidence" value="ECO:0007669"/>
    <property type="project" value="TreeGrafter"/>
</dbReference>
<dbReference type="SMART" id="SM00267">
    <property type="entry name" value="GGDEF"/>
    <property type="match status" value="1"/>
</dbReference>